<dbReference type="PROSITE" id="PS51385">
    <property type="entry name" value="YJEF_N"/>
    <property type="match status" value="1"/>
</dbReference>
<evidence type="ECO:0000256" key="1">
    <source>
        <dbReference type="ARBA" id="ARBA00000013"/>
    </source>
</evidence>
<dbReference type="InterPro" id="IPR032976">
    <property type="entry name" value="YJEFN_prot_NAXE-like"/>
</dbReference>
<evidence type="ECO:0000313" key="12">
    <source>
        <dbReference type="EMBL" id="KGL66319.1"/>
    </source>
</evidence>
<keyword evidence="12" id="KW-0808">Transferase</keyword>
<dbReference type="NCBIfam" id="TIGR00197">
    <property type="entry name" value="yjeF_nterm"/>
    <property type="match status" value="1"/>
</dbReference>
<comment type="similarity">
    <text evidence="10">Belongs to the NnrE/AIBP family.</text>
</comment>
<dbReference type="Proteomes" id="UP000365705">
    <property type="component" value="Unassembled WGS sequence"/>
</dbReference>
<evidence type="ECO:0000256" key="5">
    <source>
        <dbReference type="ARBA" id="ARBA00022741"/>
    </source>
</evidence>
<keyword evidence="12" id="KW-0418">Kinase</keyword>
<dbReference type="GO" id="GO:0000166">
    <property type="term" value="F:nucleotide binding"/>
    <property type="evidence" value="ECO:0007669"/>
    <property type="project" value="UniProtKB-KW"/>
</dbReference>
<keyword evidence="8 10" id="KW-0520">NAD</keyword>
<evidence type="ECO:0000256" key="9">
    <source>
        <dbReference type="ARBA" id="ARBA00023235"/>
    </source>
</evidence>
<keyword evidence="4 10" id="KW-0479">Metal-binding</keyword>
<evidence type="ECO:0000256" key="3">
    <source>
        <dbReference type="ARBA" id="ARBA00012228"/>
    </source>
</evidence>
<feature type="binding site" evidence="10">
    <location>
        <position position="123"/>
    </location>
    <ligand>
        <name>K(+)</name>
        <dbReference type="ChEBI" id="CHEBI:29103"/>
    </ligand>
</feature>
<dbReference type="AlphaFoldDB" id="A0A099Y7T1"/>
<dbReference type="PANTHER" id="PTHR13232:SF10">
    <property type="entry name" value="NAD(P)H-HYDRATE EPIMERASE"/>
    <property type="match status" value="1"/>
</dbReference>
<evidence type="ECO:0000313" key="15">
    <source>
        <dbReference type="Proteomes" id="UP000365705"/>
    </source>
</evidence>
<evidence type="ECO:0000256" key="2">
    <source>
        <dbReference type="ARBA" id="ARBA00000909"/>
    </source>
</evidence>
<feature type="binding site" evidence="10">
    <location>
        <position position="61"/>
    </location>
    <ligand>
        <name>K(+)</name>
        <dbReference type="ChEBI" id="CHEBI:29103"/>
    </ligand>
</feature>
<accession>A0A099Y7T1</accession>
<dbReference type="PANTHER" id="PTHR13232">
    <property type="entry name" value="NAD(P)H-HYDRATE EPIMERASE"/>
    <property type="match status" value="1"/>
</dbReference>
<dbReference type="GO" id="GO:0016301">
    <property type="term" value="F:kinase activity"/>
    <property type="evidence" value="ECO:0007669"/>
    <property type="project" value="UniProtKB-KW"/>
</dbReference>
<evidence type="ECO:0000313" key="13">
    <source>
        <dbReference type="EMBL" id="VTZ88006.1"/>
    </source>
</evidence>
<feature type="binding site" evidence="10">
    <location>
        <begin position="60"/>
        <end position="64"/>
    </location>
    <ligand>
        <name>(6S)-NADPHX</name>
        <dbReference type="ChEBI" id="CHEBI:64076"/>
    </ligand>
</feature>
<reference evidence="13 15" key="2">
    <citation type="submission" date="2019-06" db="EMBL/GenBank/DDBJ databases">
        <authorList>
            <person name="Rodrigo-Torres L."/>
            <person name="Arahal R. D."/>
            <person name="Lucena T."/>
        </authorList>
    </citation>
    <scope>NUCLEOTIDE SEQUENCE [LARGE SCALE GENOMIC DNA]</scope>
    <source>
        <strain evidence="13 15">INIA P508</strain>
    </source>
</reference>
<proteinExistence type="inferred from homology"/>
<dbReference type="EC" id="5.1.99.6" evidence="3 10"/>
<reference evidence="12 14" key="1">
    <citation type="submission" date="2014-09" db="EMBL/GenBank/DDBJ databases">
        <title>Lactobacillus mucosae CRL573 Genome Sequencing.</title>
        <authorList>
            <person name="Bleckwedel J."/>
            <person name="Teran L.C."/>
            <person name="Bonacina J."/>
            <person name="Saavedra L."/>
            <person name="Mozzi F.B."/>
            <person name="Raya R.R."/>
        </authorList>
    </citation>
    <scope>NUCLEOTIDE SEQUENCE [LARGE SCALE GENOMIC DNA]</scope>
    <source>
        <strain evidence="12 14">CRL573</strain>
    </source>
</reference>
<feature type="binding site" evidence="10">
    <location>
        <position position="159"/>
    </location>
    <ligand>
        <name>K(+)</name>
        <dbReference type="ChEBI" id="CHEBI:29103"/>
    </ligand>
</feature>
<protein>
    <recommendedName>
        <fullName evidence="3 10">NAD(P)H-hydrate epimerase</fullName>
        <ecNumber evidence="3 10">5.1.99.6</ecNumber>
    </recommendedName>
    <alternativeName>
        <fullName evidence="10">NAD(P)HX epimerase</fullName>
    </alternativeName>
</protein>
<dbReference type="GO" id="GO:0046872">
    <property type="term" value="F:metal ion binding"/>
    <property type="evidence" value="ECO:0007669"/>
    <property type="project" value="UniProtKB-KW"/>
</dbReference>
<evidence type="ECO:0000256" key="6">
    <source>
        <dbReference type="ARBA" id="ARBA00022857"/>
    </source>
</evidence>
<evidence type="ECO:0000256" key="4">
    <source>
        <dbReference type="ARBA" id="ARBA00022723"/>
    </source>
</evidence>
<keyword evidence="7 10" id="KW-0630">Potassium</keyword>
<feature type="binding site" evidence="10">
    <location>
        <begin position="127"/>
        <end position="133"/>
    </location>
    <ligand>
        <name>(6S)-NADPHX</name>
        <dbReference type="ChEBI" id="CHEBI:64076"/>
    </ligand>
</feature>
<keyword evidence="6 10" id="KW-0521">NADP</keyword>
<feature type="binding site" evidence="10">
    <location>
        <position position="138"/>
    </location>
    <ligand>
        <name>(6S)-NADPHX</name>
        <dbReference type="ChEBI" id="CHEBI:64076"/>
    </ligand>
</feature>
<dbReference type="Proteomes" id="UP000030001">
    <property type="component" value="Unassembled WGS sequence"/>
</dbReference>
<feature type="binding site" evidence="10">
    <location>
        <position position="156"/>
    </location>
    <ligand>
        <name>(6S)-NADPHX</name>
        <dbReference type="ChEBI" id="CHEBI:64076"/>
    </ligand>
</feature>
<evidence type="ECO:0000256" key="10">
    <source>
        <dbReference type="HAMAP-Rule" id="MF_01966"/>
    </source>
</evidence>
<keyword evidence="9 10" id="KW-0413">Isomerase</keyword>
<gene>
    <name evidence="13" type="primary">nnr</name>
    <name evidence="10" type="synonym">nnrE</name>
    <name evidence="13" type="ORF">LMUP508_00115</name>
    <name evidence="12" type="ORF">LX03_10045</name>
</gene>
<dbReference type="InterPro" id="IPR036652">
    <property type="entry name" value="YjeF_N_dom_sf"/>
</dbReference>
<evidence type="ECO:0000259" key="11">
    <source>
        <dbReference type="PROSITE" id="PS51385"/>
    </source>
</evidence>
<evidence type="ECO:0000313" key="14">
    <source>
        <dbReference type="Proteomes" id="UP000030001"/>
    </source>
</evidence>
<comment type="function">
    <text evidence="10">Catalyzes the epimerization of the S- and R-forms of NAD(P)HX, a damaged form of NAD(P)H that is a result of enzymatic or heat-dependent hydration. This is a prerequisite for the S-specific NAD(P)H-hydrate dehydratase to allow the repair of both epimers of NAD(P)HX.</text>
</comment>
<feature type="domain" description="YjeF N-terminal" evidence="11">
    <location>
        <begin position="11"/>
        <end position="213"/>
    </location>
</feature>
<dbReference type="RefSeq" id="WP_034541131.1">
    <property type="nucleotide sequence ID" value="NZ_CABFNH010000001.1"/>
</dbReference>
<dbReference type="InterPro" id="IPR004443">
    <property type="entry name" value="YjeF_N_dom"/>
</dbReference>
<comment type="cofactor">
    <cofactor evidence="10">
        <name>K(+)</name>
        <dbReference type="ChEBI" id="CHEBI:29103"/>
    </cofactor>
    <text evidence="10">Binds 1 potassium ion per subunit.</text>
</comment>
<evidence type="ECO:0000256" key="8">
    <source>
        <dbReference type="ARBA" id="ARBA00023027"/>
    </source>
</evidence>
<dbReference type="EMBL" id="JROC01000037">
    <property type="protein sequence ID" value="KGL66319.1"/>
    <property type="molecule type" value="Genomic_DNA"/>
</dbReference>
<dbReference type="HAMAP" id="MF_01966">
    <property type="entry name" value="NADHX_epimerase"/>
    <property type="match status" value="1"/>
</dbReference>
<dbReference type="SUPFAM" id="SSF64153">
    <property type="entry name" value="YjeF N-terminal domain-like"/>
    <property type="match status" value="1"/>
</dbReference>
<dbReference type="GO" id="GO:0052856">
    <property type="term" value="F:NAD(P)HX epimerase activity"/>
    <property type="evidence" value="ECO:0007669"/>
    <property type="project" value="UniProtKB-UniRule"/>
</dbReference>
<comment type="catalytic activity">
    <reaction evidence="2 10">
        <text>(6R)-NADPHX = (6S)-NADPHX</text>
        <dbReference type="Rhea" id="RHEA:32227"/>
        <dbReference type="ChEBI" id="CHEBI:64076"/>
        <dbReference type="ChEBI" id="CHEBI:64077"/>
        <dbReference type="EC" id="5.1.99.6"/>
    </reaction>
</comment>
<dbReference type="Gene3D" id="3.40.50.10260">
    <property type="entry name" value="YjeF N-terminal domain"/>
    <property type="match status" value="1"/>
</dbReference>
<dbReference type="EMBL" id="CABFNH010000001">
    <property type="protein sequence ID" value="VTZ88006.1"/>
    <property type="molecule type" value="Genomic_DNA"/>
</dbReference>
<name>A0A099Y7T1_LIMMU</name>
<keyword evidence="5 10" id="KW-0547">Nucleotide-binding</keyword>
<comment type="catalytic activity">
    <reaction evidence="1 10">
        <text>(6R)-NADHX = (6S)-NADHX</text>
        <dbReference type="Rhea" id="RHEA:32215"/>
        <dbReference type="ChEBI" id="CHEBI:64074"/>
        <dbReference type="ChEBI" id="CHEBI:64075"/>
        <dbReference type="EC" id="5.1.99.6"/>
    </reaction>
</comment>
<evidence type="ECO:0000256" key="7">
    <source>
        <dbReference type="ARBA" id="ARBA00022958"/>
    </source>
</evidence>
<dbReference type="Pfam" id="PF03853">
    <property type="entry name" value="YjeF_N"/>
    <property type="match status" value="1"/>
</dbReference>
<sequence length="221" mass="23762">MEKPIVTAAQMKRCDSYTINHIGIPSLVLMERAALAVRDEILNALPIYLSHVVVVAGSGNNGGDGLAVARLLKIAGARVTILNVGNPDHASQEHQIQAHICQYYRIPQTSDLSILDEASLIVDAIFGIGIDRPVAGHYVDVIKAMNDTKAFRVAVDMPSGINTDTGAVMGIAVKAHLTVTFAFNKIGLTQNEGRQHAGRVVIADDMGTYWIDEHALADNQD</sequence>
<organism evidence="12 14">
    <name type="scientific">Limosilactobacillus mucosae</name>
    <name type="common">Lactobacillus mucosae</name>
    <dbReference type="NCBI Taxonomy" id="97478"/>
    <lineage>
        <taxon>Bacteria</taxon>
        <taxon>Bacillati</taxon>
        <taxon>Bacillota</taxon>
        <taxon>Bacilli</taxon>
        <taxon>Lactobacillales</taxon>
        <taxon>Lactobacillaceae</taxon>
        <taxon>Limosilactobacillus</taxon>
    </lineage>
</organism>